<keyword evidence="8" id="KW-1185">Reference proteome</keyword>
<dbReference type="GO" id="GO:0005654">
    <property type="term" value="C:nucleoplasm"/>
    <property type="evidence" value="ECO:0007669"/>
    <property type="project" value="UniProtKB-SubCell"/>
</dbReference>
<feature type="region of interest" description="Disordered" evidence="6">
    <location>
        <begin position="164"/>
        <end position="189"/>
    </location>
</feature>
<evidence type="ECO:0000256" key="3">
    <source>
        <dbReference type="ARBA" id="ARBA00022517"/>
    </source>
</evidence>
<protein>
    <recommendedName>
        <fullName evidence="2 5">Ribosome biogenesis protein NOP53</fullName>
    </recommendedName>
</protein>
<evidence type="ECO:0000256" key="5">
    <source>
        <dbReference type="PIRNR" id="PIRNR017302"/>
    </source>
</evidence>
<reference evidence="7 8" key="1">
    <citation type="submission" date="2015-05" db="EMBL/GenBank/DDBJ databases">
        <authorList>
            <person name="Wang D.B."/>
            <person name="Wang M."/>
        </authorList>
    </citation>
    <scope>NUCLEOTIDE SEQUENCE [LARGE SCALE GENOMIC DNA]</scope>
    <source>
        <strain evidence="7">VL1</strain>
    </source>
</reference>
<dbReference type="InterPro" id="IPR011687">
    <property type="entry name" value="Nop53/GLTSCR2"/>
</dbReference>
<dbReference type="EMBL" id="CVQH01014447">
    <property type="protein sequence ID" value="CRK22721.1"/>
    <property type="molecule type" value="Genomic_DNA"/>
</dbReference>
<feature type="compositionally biased region" description="Basic residues" evidence="6">
    <location>
        <begin position="19"/>
        <end position="29"/>
    </location>
</feature>
<dbReference type="Proteomes" id="UP000044602">
    <property type="component" value="Unassembled WGS sequence"/>
</dbReference>
<accession>A0A0G4LL00</accession>
<dbReference type="GO" id="GO:0006364">
    <property type="term" value="P:rRNA processing"/>
    <property type="evidence" value="ECO:0007669"/>
    <property type="project" value="TreeGrafter"/>
</dbReference>
<dbReference type="PIRSF" id="PIRSF017302">
    <property type="entry name" value="Gltscr2"/>
    <property type="match status" value="1"/>
</dbReference>
<dbReference type="PANTHER" id="PTHR14211">
    <property type="entry name" value="GLIOMA SUPPRESSOR CANDIDATE REGION GENE 2"/>
    <property type="match status" value="1"/>
</dbReference>
<keyword evidence="4 5" id="KW-0539">Nucleus</keyword>
<comment type="subcellular location">
    <subcellularLocation>
        <location evidence="5">Nucleus</location>
        <location evidence="5">Nucleolus</location>
    </subcellularLocation>
    <subcellularLocation>
        <location evidence="5">Nucleus</location>
        <location evidence="5">Nucleoplasm</location>
    </subcellularLocation>
</comment>
<feature type="compositionally biased region" description="Basic residues" evidence="6">
    <location>
        <begin position="294"/>
        <end position="310"/>
    </location>
</feature>
<evidence type="ECO:0000256" key="1">
    <source>
        <dbReference type="ARBA" id="ARBA00008838"/>
    </source>
</evidence>
<feature type="region of interest" description="Disordered" evidence="6">
    <location>
        <begin position="1"/>
        <end position="31"/>
    </location>
</feature>
<comment type="function">
    <text evidence="5">May play a role in ribosome biogenesis.</text>
</comment>
<evidence type="ECO:0000256" key="2">
    <source>
        <dbReference type="ARBA" id="ARBA00018339"/>
    </source>
</evidence>
<dbReference type="STRING" id="100787.A0A0G4LL00"/>
<gene>
    <name evidence="7" type="ORF">BN1708_013474</name>
</gene>
<evidence type="ECO:0000256" key="4">
    <source>
        <dbReference type="ARBA" id="ARBA00023242"/>
    </source>
</evidence>
<evidence type="ECO:0000313" key="7">
    <source>
        <dbReference type="EMBL" id="CRK22721.1"/>
    </source>
</evidence>
<dbReference type="GO" id="GO:0005730">
    <property type="term" value="C:nucleolus"/>
    <property type="evidence" value="ECO:0007669"/>
    <property type="project" value="UniProtKB-SubCell"/>
</dbReference>
<feature type="compositionally biased region" description="Polar residues" evidence="6">
    <location>
        <begin position="8"/>
        <end position="18"/>
    </location>
</feature>
<sequence>MPVLKPLSGSTEAPQQHKQPSRKGKKAWRKNVDLTEVEQGLDALNDEIIRGGVAAEKDSADLFAIDTVGETDPKKKQRVTKTLRADEIIAQRSAVPAVSLRKRPAPKTSDGLLPTKRARKDWVSAAELARLRRVADGQAPSTIDVQPATYDVWAAPPPVEKPVVERAEDNFIPEKEMPKPPRTLRHKPVSLAASGKTVRAVAKPKGGHSYNPLFEDYAARLEVESAKAVEVEKKRLAKEEETRLREEAIARSAAEADAAEARANLSEWDEDSAWEGFETDAEGSDAEGVSAASKPRKRKTTVQRNRIKRRKAEEGLKKHESKIKARDEQTKRIREIASEIAERDAFVQALVAQQAEVDSSDEEDDGAGEVVLRRKKLGKSKLPEGDLELVLPDELQDSLRRLRPEGNLLKDRYRSLLVRGKVESRRRIAFHKAPKVKYSEKWSYKDFRL</sequence>
<evidence type="ECO:0000313" key="8">
    <source>
        <dbReference type="Proteomes" id="UP000044602"/>
    </source>
</evidence>
<dbReference type="GO" id="GO:0000027">
    <property type="term" value="P:ribosomal large subunit assembly"/>
    <property type="evidence" value="ECO:0007669"/>
    <property type="project" value="UniProtKB-UniRule"/>
</dbReference>
<dbReference type="PANTHER" id="PTHR14211:SF7">
    <property type="entry name" value="RIBOSOME BIOGENESIS PROTEIN NOP53"/>
    <property type="match status" value="1"/>
</dbReference>
<feature type="region of interest" description="Disordered" evidence="6">
    <location>
        <begin position="250"/>
        <end position="327"/>
    </location>
</feature>
<feature type="compositionally biased region" description="Basic and acidic residues" evidence="6">
    <location>
        <begin position="311"/>
        <end position="327"/>
    </location>
</feature>
<feature type="compositionally biased region" description="Basic and acidic residues" evidence="6">
    <location>
        <begin position="164"/>
        <end position="179"/>
    </location>
</feature>
<comment type="similarity">
    <text evidence="1 5">Belongs to the NOP53 family.</text>
</comment>
<proteinExistence type="inferred from homology"/>
<dbReference type="AlphaFoldDB" id="A0A0G4LL00"/>
<keyword evidence="3 5" id="KW-0690">Ribosome biogenesis</keyword>
<organism evidence="7 8">
    <name type="scientific">Verticillium longisporum</name>
    <name type="common">Verticillium dahliae var. longisporum</name>
    <dbReference type="NCBI Taxonomy" id="100787"/>
    <lineage>
        <taxon>Eukaryota</taxon>
        <taxon>Fungi</taxon>
        <taxon>Dikarya</taxon>
        <taxon>Ascomycota</taxon>
        <taxon>Pezizomycotina</taxon>
        <taxon>Sordariomycetes</taxon>
        <taxon>Hypocreomycetidae</taxon>
        <taxon>Glomerellales</taxon>
        <taxon>Plectosphaerellaceae</taxon>
        <taxon>Verticillium</taxon>
    </lineage>
</organism>
<evidence type="ECO:0000256" key="6">
    <source>
        <dbReference type="SAM" id="MobiDB-lite"/>
    </source>
</evidence>
<feature type="compositionally biased region" description="Acidic residues" evidence="6">
    <location>
        <begin position="267"/>
        <end position="285"/>
    </location>
</feature>
<dbReference type="GO" id="GO:0008097">
    <property type="term" value="F:5S rRNA binding"/>
    <property type="evidence" value="ECO:0007669"/>
    <property type="project" value="TreeGrafter"/>
</dbReference>
<dbReference type="Pfam" id="PF07767">
    <property type="entry name" value="Nop53"/>
    <property type="match status" value="1"/>
</dbReference>
<name>A0A0G4LL00_VERLO</name>